<proteinExistence type="predicted"/>
<dbReference type="OrthoDB" id="447521at2759"/>
<dbReference type="EMBL" id="CAJNJA010005183">
    <property type="protein sequence ID" value="CAE7184998.1"/>
    <property type="molecule type" value="Genomic_DNA"/>
</dbReference>
<name>A0A812IT97_9DINO</name>
<sequence length="256" mass="27497">MLRETQMAGARINNLTLSSATFGGGIFLDIPLHKAAQGGQQELTRRSLRCVYAAAIHLLYPACAARCEFGGGTLHPGTSGIPGGAIAYEEGEQLGGGRPSGRTGGRGRRARVVMNFWTKVLRLAGLDEDNLERHEWVAKCGWPYGVRQLLGLSGRGPGEVLLGTGRYEEKTVDGVKRVFPVDANVADAVSRDDFARARREGWTGVQTPASETMCIPAKSVGDFFYLVDEAALDLVSCSPAWLAEPVRCVARCAGWC</sequence>
<gene>
    <name evidence="1" type="ORF">SNEC2469_LOCUS863</name>
</gene>
<organism evidence="1 2">
    <name type="scientific">Symbiodinium necroappetens</name>
    <dbReference type="NCBI Taxonomy" id="1628268"/>
    <lineage>
        <taxon>Eukaryota</taxon>
        <taxon>Sar</taxon>
        <taxon>Alveolata</taxon>
        <taxon>Dinophyceae</taxon>
        <taxon>Suessiales</taxon>
        <taxon>Symbiodiniaceae</taxon>
        <taxon>Symbiodinium</taxon>
    </lineage>
</organism>
<keyword evidence="2" id="KW-1185">Reference proteome</keyword>
<dbReference type="AlphaFoldDB" id="A0A812IT97"/>
<evidence type="ECO:0000313" key="1">
    <source>
        <dbReference type="EMBL" id="CAE7184998.1"/>
    </source>
</evidence>
<dbReference type="Proteomes" id="UP000601435">
    <property type="component" value="Unassembled WGS sequence"/>
</dbReference>
<comment type="caution">
    <text evidence="1">The sequence shown here is derived from an EMBL/GenBank/DDBJ whole genome shotgun (WGS) entry which is preliminary data.</text>
</comment>
<evidence type="ECO:0000313" key="2">
    <source>
        <dbReference type="Proteomes" id="UP000601435"/>
    </source>
</evidence>
<protein>
    <submittedName>
        <fullName evidence="1">Uncharacterized protein</fullName>
    </submittedName>
</protein>
<reference evidence="1" key="1">
    <citation type="submission" date="2021-02" db="EMBL/GenBank/DDBJ databases">
        <authorList>
            <person name="Dougan E. K."/>
            <person name="Rhodes N."/>
            <person name="Thang M."/>
            <person name="Chan C."/>
        </authorList>
    </citation>
    <scope>NUCLEOTIDE SEQUENCE</scope>
</reference>
<accession>A0A812IT97</accession>